<sequence>MRILLNGSEVGALDDKKGLSDFLEALAREENRKGRAIARILFNGIETNNWDKMVDEIEINEIELVTAPIDKLFAETLSDAYDYLARLEQGLEDIGTNLQLGRKREALELLARAIEGLEWYTQVLQLIIQSKPGEATNVKERLNILNGWLREILGAGEREDYSLLADLLLYELAPEIKRNQKWLEEIIANLDLKT</sequence>
<evidence type="ECO:0000313" key="2">
    <source>
        <dbReference type="EMBL" id="PRR72306.1"/>
    </source>
</evidence>
<reference evidence="2 3" key="1">
    <citation type="submission" date="2018-03" db="EMBL/GenBank/DDBJ databases">
        <title>Genome sequence of Moorella stamsii DSM 26217.</title>
        <authorList>
            <person name="Poehlein A."/>
            <person name="Daniel R."/>
        </authorList>
    </citation>
    <scope>NUCLEOTIDE SEQUENCE [LARGE SCALE GENOMIC DNA]</scope>
    <source>
        <strain evidence="3">DSM 26217</strain>
    </source>
</reference>
<gene>
    <name evidence="2" type="ORF">MOST_20170</name>
</gene>
<evidence type="ECO:0000259" key="1">
    <source>
        <dbReference type="Pfam" id="PF26154"/>
    </source>
</evidence>
<dbReference type="InterPro" id="IPR058355">
    <property type="entry name" value="DUF8042"/>
</dbReference>
<name>A0A9X7J392_9FIRM</name>
<feature type="domain" description="DUF8042" evidence="1">
    <location>
        <begin position="77"/>
        <end position="187"/>
    </location>
</feature>
<proteinExistence type="predicted"/>
<dbReference type="AlphaFoldDB" id="A0A9X7J392"/>
<comment type="caution">
    <text evidence="2">The sequence shown here is derived from an EMBL/GenBank/DDBJ whole genome shotgun (WGS) entry which is preliminary data.</text>
</comment>
<evidence type="ECO:0000313" key="3">
    <source>
        <dbReference type="Proteomes" id="UP000239430"/>
    </source>
</evidence>
<dbReference type="Pfam" id="PF26154">
    <property type="entry name" value="DUF8042"/>
    <property type="match status" value="1"/>
</dbReference>
<protein>
    <recommendedName>
        <fullName evidence="1">DUF8042 domain-containing protein</fullName>
    </recommendedName>
</protein>
<dbReference type="EMBL" id="PVXL01000046">
    <property type="protein sequence ID" value="PRR72306.1"/>
    <property type="molecule type" value="Genomic_DNA"/>
</dbReference>
<keyword evidence="3" id="KW-1185">Reference proteome</keyword>
<accession>A0A9X7J392</accession>
<dbReference type="Proteomes" id="UP000239430">
    <property type="component" value="Unassembled WGS sequence"/>
</dbReference>
<organism evidence="2 3">
    <name type="scientific">Neomoorella stamsii</name>
    <dbReference type="NCBI Taxonomy" id="1266720"/>
    <lineage>
        <taxon>Bacteria</taxon>
        <taxon>Bacillati</taxon>
        <taxon>Bacillota</taxon>
        <taxon>Clostridia</taxon>
        <taxon>Neomoorellales</taxon>
        <taxon>Neomoorellaceae</taxon>
        <taxon>Neomoorella</taxon>
    </lineage>
</organism>